<proteinExistence type="predicted"/>
<dbReference type="Proteomes" id="UP001419268">
    <property type="component" value="Unassembled WGS sequence"/>
</dbReference>
<keyword evidence="2" id="KW-1185">Reference proteome</keyword>
<accession>A0AAP0J1Z9</accession>
<dbReference type="AlphaFoldDB" id="A0AAP0J1Z9"/>
<gene>
    <name evidence="1" type="ORF">Scep_013844</name>
</gene>
<organism evidence="1 2">
    <name type="scientific">Stephania cephalantha</name>
    <dbReference type="NCBI Taxonomy" id="152367"/>
    <lineage>
        <taxon>Eukaryota</taxon>
        <taxon>Viridiplantae</taxon>
        <taxon>Streptophyta</taxon>
        <taxon>Embryophyta</taxon>
        <taxon>Tracheophyta</taxon>
        <taxon>Spermatophyta</taxon>
        <taxon>Magnoliopsida</taxon>
        <taxon>Ranunculales</taxon>
        <taxon>Menispermaceae</taxon>
        <taxon>Menispermoideae</taxon>
        <taxon>Cissampelideae</taxon>
        <taxon>Stephania</taxon>
    </lineage>
</organism>
<dbReference type="EMBL" id="JBBNAG010000006">
    <property type="protein sequence ID" value="KAK9124998.1"/>
    <property type="molecule type" value="Genomic_DNA"/>
</dbReference>
<evidence type="ECO:0000313" key="1">
    <source>
        <dbReference type="EMBL" id="KAK9124998.1"/>
    </source>
</evidence>
<reference evidence="1 2" key="1">
    <citation type="submission" date="2024-01" db="EMBL/GenBank/DDBJ databases">
        <title>Genome assemblies of Stephania.</title>
        <authorList>
            <person name="Yang L."/>
        </authorList>
    </citation>
    <scope>NUCLEOTIDE SEQUENCE [LARGE SCALE GENOMIC DNA]</scope>
    <source>
        <strain evidence="1">JXDWG</strain>
        <tissue evidence="1">Leaf</tissue>
    </source>
</reference>
<comment type="caution">
    <text evidence="1">The sequence shown here is derived from an EMBL/GenBank/DDBJ whole genome shotgun (WGS) entry which is preliminary data.</text>
</comment>
<name>A0AAP0J1Z9_9MAGN</name>
<sequence length="183" mass="20585">MVVVITSVQDGQVDRNDASLCFSPHTMSLLAIEPPDYMRYSFDTTIIGGSSNYLVASQTGGKAFLLSRSMRRLSRLDCITIMVDMGQYYAPKVFEEMLHRDLVPLTTMDLSLIALMHMEQWTILVAKRISIYHLLGSSILFMTKIYTSKFLLVESNILTLNWVVISDAVGYYSNAKYTCGAIV</sequence>
<protein>
    <submittedName>
        <fullName evidence="1">Uncharacterized protein</fullName>
    </submittedName>
</protein>
<evidence type="ECO:0000313" key="2">
    <source>
        <dbReference type="Proteomes" id="UP001419268"/>
    </source>
</evidence>